<dbReference type="OrthoDB" id="1653205at2"/>
<dbReference type="InterPro" id="IPR028204">
    <property type="entry name" value="Tricorn_C1"/>
</dbReference>
<dbReference type="GO" id="GO:0008236">
    <property type="term" value="F:serine-type peptidase activity"/>
    <property type="evidence" value="ECO:0007669"/>
    <property type="project" value="InterPro"/>
</dbReference>
<keyword evidence="4" id="KW-1185">Reference proteome</keyword>
<proteinExistence type="predicted"/>
<dbReference type="Pfam" id="PF14684">
    <property type="entry name" value="Tricorn_C1"/>
    <property type="match status" value="1"/>
</dbReference>
<dbReference type="InterPro" id="IPR029045">
    <property type="entry name" value="ClpP/crotonase-like_dom_sf"/>
</dbReference>
<protein>
    <submittedName>
        <fullName evidence="3">Tricorn protease C1 domain-containing protein</fullName>
    </submittedName>
</protein>
<gene>
    <name evidence="3" type="ORF">SAMN03080606_00332</name>
</gene>
<name>A0A1G5AYL3_9FIRM</name>
<dbReference type="STRING" id="1120976.SAMN03080606_00332"/>
<dbReference type="GO" id="GO:0006508">
    <property type="term" value="P:proteolysis"/>
    <property type="evidence" value="ECO:0007669"/>
    <property type="project" value="UniProtKB-KW"/>
</dbReference>
<evidence type="ECO:0000259" key="2">
    <source>
        <dbReference type="Pfam" id="PF14684"/>
    </source>
</evidence>
<keyword evidence="3" id="KW-0645">Protease</keyword>
<organism evidence="3 4">
    <name type="scientific">Alkaliphilus peptidifermentans DSM 18978</name>
    <dbReference type="NCBI Taxonomy" id="1120976"/>
    <lineage>
        <taxon>Bacteria</taxon>
        <taxon>Bacillati</taxon>
        <taxon>Bacillota</taxon>
        <taxon>Clostridia</taxon>
        <taxon>Peptostreptococcales</taxon>
        <taxon>Natronincolaceae</taxon>
        <taxon>Alkaliphilus</taxon>
    </lineage>
</organism>
<dbReference type="Proteomes" id="UP000198636">
    <property type="component" value="Unassembled WGS sequence"/>
</dbReference>
<evidence type="ECO:0000313" key="3">
    <source>
        <dbReference type="EMBL" id="SCX82985.1"/>
    </source>
</evidence>
<feature type="domain" description="Tail specific protease" evidence="1">
    <location>
        <begin position="182"/>
        <end position="375"/>
    </location>
</feature>
<accession>A0A1G5AYL3</accession>
<dbReference type="RefSeq" id="WP_091539204.1">
    <property type="nucleotide sequence ID" value="NZ_FMUS01000001.1"/>
</dbReference>
<evidence type="ECO:0000313" key="4">
    <source>
        <dbReference type="Proteomes" id="UP000198636"/>
    </source>
</evidence>
<dbReference type="Pfam" id="PF03572">
    <property type="entry name" value="Peptidase_S41"/>
    <property type="match status" value="1"/>
</dbReference>
<sequence length="409" mass="48007">MKRYVRLSFLYFILSILLLSACSRGSKPSTVAMEADYYGIIETNLTTEEKLEDFEHMYSLLEDNYSFFQVNKRLNNVDWLGNKRNYTRKIKNTTNDAEFFVAIDEILSDLNNSHVNVFNGEMYKRFYKHFYPYQHEILNYEKSKERYNFDGDVNNIEINEEYDFLIIQDDVLDTEIVIENEVAYMAIKSMSANHIREDYHKIENFLKGVEDYPKLIIDIRGNTGGFDDYWRNIVGFLVDEEMVVEYYSFYRGDYRDKYEMYQVGGASSIEDLNDDILLKFPPEVRKNFDRYEKNYVTVQPWNKINFQGRVYLLVDRYVFSSAEKFASFAKDSGFATLIGETTGGDRVFREIPFAYLPNSGFIIRFSSELGINVNYSINMETRTSPHIETDASISAILLEDKAIQAVIED</sequence>
<feature type="domain" description="Tricorn protease C1" evidence="2">
    <location>
        <begin position="48"/>
        <end position="107"/>
    </location>
</feature>
<dbReference type="Gene3D" id="3.90.226.10">
    <property type="entry name" value="2-enoyl-CoA Hydratase, Chain A, domain 1"/>
    <property type="match status" value="1"/>
</dbReference>
<dbReference type="InterPro" id="IPR005151">
    <property type="entry name" value="Tail-specific_protease"/>
</dbReference>
<keyword evidence="3" id="KW-0378">Hydrolase</keyword>
<dbReference type="Gene3D" id="3.30.750.44">
    <property type="match status" value="1"/>
</dbReference>
<evidence type="ECO:0000259" key="1">
    <source>
        <dbReference type="Pfam" id="PF03572"/>
    </source>
</evidence>
<dbReference type="PROSITE" id="PS51257">
    <property type="entry name" value="PROKAR_LIPOPROTEIN"/>
    <property type="match status" value="1"/>
</dbReference>
<dbReference type="EMBL" id="FMUS01000001">
    <property type="protein sequence ID" value="SCX82985.1"/>
    <property type="molecule type" value="Genomic_DNA"/>
</dbReference>
<dbReference type="AlphaFoldDB" id="A0A1G5AYL3"/>
<reference evidence="3 4" key="1">
    <citation type="submission" date="2016-10" db="EMBL/GenBank/DDBJ databases">
        <authorList>
            <person name="de Groot N.N."/>
        </authorList>
    </citation>
    <scope>NUCLEOTIDE SEQUENCE [LARGE SCALE GENOMIC DNA]</scope>
    <source>
        <strain evidence="3 4">DSM 18978</strain>
    </source>
</reference>
<dbReference type="SUPFAM" id="SSF52096">
    <property type="entry name" value="ClpP/crotonase"/>
    <property type="match status" value="1"/>
</dbReference>